<dbReference type="InterPro" id="IPR036388">
    <property type="entry name" value="WH-like_DNA-bd_sf"/>
</dbReference>
<comment type="caution">
    <text evidence="5">The sequence shown here is derived from an EMBL/GenBank/DDBJ whole genome shotgun (WGS) entry which is preliminary data.</text>
</comment>
<evidence type="ECO:0000256" key="3">
    <source>
        <dbReference type="ARBA" id="ARBA00023163"/>
    </source>
</evidence>
<keyword evidence="3" id="KW-0804">Transcription</keyword>
<dbReference type="Gene3D" id="1.10.10.10">
    <property type="entry name" value="Winged helix-like DNA-binding domain superfamily/Winged helix DNA-binding domain"/>
    <property type="match status" value="1"/>
</dbReference>
<dbReference type="Pfam" id="PF07729">
    <property type="entry name" value="FCD"/>
    <property type="match status" value="1"/>
</dbReference>
<dbReference type="GO" id="GO:0003700">
    <property type="term" value="F:DNA-binding transcription factor activity"/>
    <property type="evidence" value="ECO:0007669"/>
    <property type="project" value="InterPro"/>
</dbReference>
<proteinExistence type="predicted"/>
<dbReference type="PANTHER" id="PTHR43537:SF53">
    <property type="entry name" value="HTH-TYPE TRANSCRIPTIONAL REPRESSOR NANR"/>
    <property type="match status" value="1"/>
</dbReference>
<gene>
    <name evidence="5" type="ORF">SIL87_16435</name>
</gene>
<dbReference type="Proteomes" id="UP001279553">
    <property type="component" value="Unassembled WGS sequence"/>
</dbReference>
<keyword evidence="6" id="KW-1185">Reference proteome</keyword>
<evidence type="ECO:0000256" key="2">
    <source>
        <dbReference type="ARBA" id="ARBA00023125"/>
    </source>
</evidence>
<dbReference type="SMART" id="SM00895">
    <property type="entry name" value="FCD"/>
    <property type="match status" value="1"/>
</dbReference>
<dbReference type="PANTHER" id="PTHR43537">
    <property type="entry name" value="TRANSCRIPTIONAL REGULATOR, GNTR FAMILY"/>
    <property type="match status" value="1"/>
</dbReference>
<protein>
    <submittedName>
        <fullName evidence="5">GntR family transcriptional regulator</fullName>
    </submittedName>
</protein>
<dbReference type="Gene3D" id="1.20.120.530">
    <property type="entry name" value="GntR ligand-binding domain-like"/>
    <property type="match status" value="1"/>
</dbReference>
<dbReference type="EMBL" id="JAWXYB010000018">
    <property type="protein sequence ID" value="MDX5932345.1"/>
    <property type="molecule type" value="Genomic_DNA"/>
</dbReference>
<dbReference type="RefSeq" id="WP_319615189.1">
    <property type="nucleotide sequence ID" value="NZ_JAWXYB010000018.1"/>
</dbReference>
<dbReference type="SUPFAM" id="SSF48008">
    <property type="entry name" value="GntR ligand-binding domain-like"/>
    <property type="match status" value="1"/>
</dbReference>
<accession>A0AAW9DW48</accession>
<keyword evidence="2" id="KW-0238">DNA-binding</keyword>
<reference evidence="5 6" key="1">
    <citation type="submission" date="2023-11" db="EMBL/GenBank/DDBJ databases">
        <title>MicrobeMod: A computational toolkit for identifying prokaryotic methylation and restriction-modification with nanopore sequencing.</title>
        <authorList>
            <person name="Crits-Christoph A."/>
            <person name="Kang S.C."/>
            <person name="Lee H."/>
            <person name="Ostrov N."/>
        </authorList>
    </citation>
    <scope>NUCLEOTIDE SEQUENCE [LARGE SCALE GENOMIC DNA]</scope>
    <source>
        <strain evidence="5 6">DSMZ 700</strain>
    </source>
</reference>
<dbReference type="GO" id="GO:0003677">
    <property type="term" value="F:DNA binding"/>
    <property type="evidence" value="ECO:0007669"/>
    <property type="project" value="UniProtKB-KW"/>
</dbReference>
<dbReference type="InterPro" id="IPR036390">
    <property type="entry name" value="WH_DNA-bd_sf"/>
</dbReference>
<evidence type="ECO:0000256" key="1">
    <source>
        <dbReference type="ARBA" id="ARBA00023015"/>
    </source>
</evidence>
<name>A0AAW9DW48_ACIAO</name>
<evidence type="ECO:0000313" key="6">
    <source>
        <dbReference type="Proteomes" id="UP001279553"/>
    </source>
</evidence>
<organism evidence="5 6">
    <name type="scientific">Acidiphilium acidophilum</name>
    <name type="common">Thiobacillus acidophilus</name>
    <dbReference type="NCBI Taxonomy" id="76588"/>
    <lineage>
        <taxon>Bacteria</taxon>
        <taxon>Pseudomonadati</taxon>
        <taxon>Pseudomonadota</taxon>
        <taxon>Alphaproteobacteria</taxon>
        <taxon>Acetobacterales</taxon>
        <taxon>Acidocellaceae</taxon>
        <taxon>Acidiphilium</taxon>
    </lineage>
</organism>
<dbReference type="PROSITE" id="PS50949">
    <property type="entry name" value="HTH_GNTR"/>
    <property type="match status" value="1"/>
</dbReference>
<feature type="domain" description="HTH gntR-type" evidence="4">
    <location>
        <begin position="26"/>
        <end position="93"/>
    </location>
</feature>
<sequence>MNNIAPITEGLDPTGPTPLRAMTGLTAPETLVFQAIHAAIVEQRLLPGTRLTEEELAAIYATSRMRIRRVLLALAHEGVIALPPGRGAQVACPTAEEARAVFEARRLIEAGLIASRTIALDEGVVHRLRTCRAAETAAARAHDRGAMIGQSGAFHIELARGLGNPVMADIIANLVARSSLIIALFQRDGAVCCRADDHDRLIETLSGPRPAAAAAMMRAHLASIEAGLEMATKPAPGGDLRTILGGRRGVEPVRDA</sequence>
<keyword evidence="1" id="KW-0805">Transcription regulation</keyword>
<dbReference type="InterPro" id="IPR000524">
    <property type="entry name" value="Tscrpt_reg_HTH_GntR"/>
</dbReference>
<evidence type="ECO:0000313" key="5">
    <source>
        <dbReference type="EMBL" id="MDX5932345.1"/>
    </source>
</evidence>
<dbReference type="SMART" id="SM00345">
    <property type="entry name" value="HTH_GNTR"/>
    <property type="match status" value="1"/>
</dbReference>
<dbReference type="AlphaFoldDB" id="A0AAW9DW48"/>
<dbReference type="SUPFAM" id="SSF46785">
    <property type="entry name" value="Winged helix' DNA-binding domain"/>
    <property type="match status" value="1"/>
</dbReference>
<dbReference type="InterPro" id="IPR011711">
    <property type="entry name" value="GntR_C"/>
</dbReference>
<evidence type="ECO:0000259" key="4">
    <source>
        <dbReference type="PROSITE" id="PS50949"/>
    </source>
</evidence>
<dbReference type="Pfam" id="PF00392">
    <property type="entry name" value="GntR"/>
    <property type="match status" value="1"/>
</dbReference>
<dbReference type="InterPro" id="IPR008920">
    <property type="entry name" value="TF_FadR/GntR_C"/>
</dbReference>